<evidence type="ECO:0000313" key="3">
    <source>
        <dbReference type="EMBL" id="EDK33154.1"/>
    </source>
</evidence>
<dbReference type="SUPFAM" id="SSF54523">
    <property type="entry name" value="Pili subunits"/>
    <property type="match status" value="1"/>
</dbReference>
<keyword evidence="4" id="KW-1185">Reference proteome</keyword>
<evidence type="ECO:0000256" key="2">
    <source>
        <dbReference type="SAM" id="Phobius"/>
    </source>
</evidence>
<dbReference type="RefSeq" id="WP_012101491.1">
    <property type="nucleotide sequence ID" value="NC_009706.1"/>
</dbReference>
<dbReference type="eggNOG" id="COG4968">
    <property type="taxonomic scope" value="Bacteria"/>
</dbReference>
<dbReference type="InterPro" id="IPR012902">
    <property type="entry name" value="N_methyl_site"/>
</dbReference>
<evidence type="ECO:0000313" key="4">
    <source>
        <dbReference type="Proteomes" id="UP000002411"/>
    </source>
</evidence>
<feature type="compositionally biased region" description="Polar residues" evidence="1">
    <location>
        <begin position="127"/>
        <end position="138"/>
    </location>
</feature>
<dbReference type="NCBIfam" id="TIGR02532">
    <property type="entry name" value="IV_pilin_GFxxxE"/>
    <property type="match status" value="1"/>
</dbReference>
<keyword evidence="2" id="KW-0472">Membrane</keyword>
<evidence type="ECO:0008006" key="5">
    <source>
        <dbReference type="Google" id="ProtNLM"/>
    </source>
</evidence>
<evidence type="ECO:0000256" key="1">
    <source>
        <dbReference type="SAM" id="MobiDB-lite"/>
    </source>
</evidence>
<sequence>MEMVKKKKGFTLIELMIVLAIVAILAVVLVPKSQIFKNNSKSAGVTTNVNTVRAYLETKVTNNGGVATYLNRWDLLNQLNGAFSTGNTASQLFNPFTNNKGEGQTKAYEVIDKSASAGASAKDVPSSEGSVKNDTGITFPNTNKKGEVMIVVYKNGYGIFGIDGGGSATQAFIVQ</sequence>
<dbReference type="Gene3D" id="3.30.700.10">
    <property type="entry name" value="Glycoprotein, Type 4 Pilin"/>
    <property type="match status" value="1"/>
</dbReference>
<proteinExistence type="predicted"/>
<feature type="region of interest" description="Disordered" evidence="1">
    <location>
        <begin position="119"/>
        <end position="138"/>
    </location>
</feature>
<keyword evidence="2" id="KW-1133">Transmembrane helix</keyword>
<dbReference type="HOGENOM" id="CLU_1529967_0_0_9"/>
<dbReference type="PROSITE" id="PS00409">
    <property type="entry name" value="PROKAR_NTER_METHYL"/>
    <property type="match status" value="1"/>
</dbReference>
<feature type="transmembrane region" description="Helical" evidence="2">
    <location>
        <begin position="12"/>
        <end position="30"/>
    </location>
</feature>
<reference evidence="3 4" key="1">
    <citation type="journal article" date="2008" name="Proc. Natl. Acad. Sci. U.S.A.">
        <title>The genome of Clostridium kluyveri, a strict anaerobe with unique metabolic features.</title>
        <authorList>
            <person name="Seedorf H."/>
            <person name="Fricke W.F."/>
            <person name="Veith B."/>
            <person name="Brueggemann H."/>
            <person name="Liesegang H."/>
            <person name="Strittmatter A."/>
            <person name="Miethke M."/>
            <person name="Buckel W."/>
            <person name="Hinderberger J."/>
            <person name="Li F."/>
            <person name="Hagemeier C."/>
            <person name="Thauer R.K."/>
            <person name="Gottschalk G."/>
        </authorList>
    </citation>
    <scope>NUCLEOTIDE SEQUENCE [LARGE SCALE GENOMIC DNA]</scope>
    <source>
        <strain evidence="4">ATCC 8527 / DSM 555 / NCIMB 10680</strain>
    </source>
</reference>
<dbReference type="EMBL" id="CP000673">
    <property type="protein sequence ID" value="EDK33154.1"/>
    <property type="molecule type" value="Genomic_DNA"/>
</dbReference>
<protein>
    <recommendedName>
        <fullName evidence="5">Prepilin-type N-terminal cleavage/methylation domain-containing protein</fullName>
    </recommendedName>
</protein>
<dbReference type="AlphaFoldDB" id="A5N773"/>
<dbReference type="STRING" id="431943.CKL_1112"/>
<dbReference type="KEGG" id="ckl:CKL_1112"/>
<keyword evidence="2" id="KW-0812">Transmembrane</keyword>
<accession>A5N773</accession>
<gene>
    <name evidence="3" type="ordered locus">CKL_1112</name>
</gene>
<dbReference type="Pfam" id="PF07963">
    <property type="entry name" value="N_methyl"/>
    <property type="match status" value="1"/>
</dbReference>
<dbReference type="InterPro" id="IPR045584">
    <property type="entry name" value="Pilin-like"/>
</dbReference>
<name>A5N773_CLOK5</name>
<dbReference type="Proteomes" id="UP000002411">
    <property type="component" value="Chromosome"/>
</dbReference>
<organism evidence="3 4">
    <name type="scientific">Clostridium kluyveri (strain ATCC 8527 / DSM 555 / NBRC 12016 / NCIMB 10680 / K1)</name>
    <dbReference type="NCBI Taxonomy" id="431943"/>
    <lineage>
        <taxon>Bacteria</taxon>
        <taxon>Bacillati</taxon>
        <taxon>Bacillota</taxon>
        <taxon>Clostridia</taxon>
        <taxon>Eubacteriales</taxon>
        <taxon>Clostridiaceae</taxon>
        <taxon>Clostridium</taxon>
    </lineage>
</organism>